<feature type="region of interest" description="Disordered" evidence="1">
    <location>
        <begin position="1"/>
        <end position="25"/>
    </location>
</feature>
<sequence length="68" mass="7643">MGEESSTTKLGVSGDPSSEKLRSRHRLSWASSGADEKIDLFSSECGFHSRMRLRFDKTNCEDETVMTK</sequence>
<accession>A0A654FLP1</accession>
<evidence type="ECO:0000256" key="1">
    <source>
        <dbReference type="SAM" id="MobiDB-lite"/>
    </source>
</evidence>
<reference evidence="2 3" key="1">
    <citation type="submission" date="2019-11" db="EMBL/GenBank/DDBJ databases">
        <authorList>
            <person name="Jiao W.-B."/>
            <person name="Schneeberger K."/>
        </authorList>
    </citation>
    <scope>NUCLEOTIDE SEQUENCE [LARGE SCALE GENOMIC DNA]</scope>
    <source>
        <strain evidence="3">cv. An-1</strain>
    </source>
</reference>
<dbReference type="AlphaFoldDB" id="A0A654FLP1"/>
<feature type="compositionally biased region" description="Polar residues" evidence="1">
    <location>
        <begin position="1"/>
        <end position="10"/>
    </location>
</feature>
<gene>
    <name evidence="2" type="ORF">AN1_LOCUS17207</name>
</gene>
<dbReference type="Proteomes" id="UP000426265">
    <property type="component" value="Unassembled WGS sequence"/>
</dbReference>
<evidence type="ECO:0000313" key="3">
    <source>
        <dbReference type="Proteomes" id="UP000426265"/>
    </source>
</evidence>
<evidence type="ECO:0000313" key="2">
    <source>
        <dbReference type="EMBL" id="VYS61778.1"/>
    </source>
</evidence>
<proteinExistence type="predicted"/>
<dbReference type="EMBL" id="CACRSJ010000109">
    <property type="protein sequence ID" value="VYS61778.1"/>
    <property type="molecule type" value="Genomic_DNA"/>
</dbReference>
<organism evidence="2 3">
    <name type="scientific">Arabidopsis thaliana</name>
    <name type="common">Mouse-ear cress</name>
    <dbReference type="NCBI Taxonomy" id="3702"/>
    <lineage>
        <taxon>Eukaryota</taxon>
        <taxon>Viridiplantae</taxon>
        <taxon>Streptophyta</taxon>
        <taxon>Embryophyta</taxon>
        <taxon>Tracheophyta</taxon>
        <taxon>Spermatophyta</taxon>
        <taxon>Magnoliopsida</taxon>
        <taxon>eudicotyledons</taxon>
        <taxon>Gunneridae</taxon>
        <taxon>Pentapetalae</taxon>
        <taxon>rosids</taxon>
        <taxon>malvids</taxon>
        <taxon>Brassicales</taxon>
        <taxon>Brassicaceae</taxon>
        <taxon>Camelineae</taxon>
        <taxon>Arabidopsis</taxon>
    </lineage>
</organism>
<protein>
    <submittedName>
        <fullName evidence="2">Uncharacterized protein</fullName>
    </submittedName>
</protein>
<name>A0A654FLP1_ARATH</name>